<evidence type="ECO:0000313" key="1">
    <source>
        <dbReference type="EMBL" id="MBB3148217.1"/>
    </source>
</evidence>
<name>A0A839UCE8_9HYPH</name>
<dbReference type="Proteomes" id="UP000554520">
    <property type="component" value="Unassembled WGS sequence"/>
</dbReference>
<accession>A0A839UCE8</accession>
<sequence>MREDERIWAVKEVLFDYVKSPSLRHIRDPHSVIKLAREIVKKIDRGNSIWRKWDGQREILLKSAMNCWIPVEELRDFLNGMPGPALTTTDVSQRLRAFEDEDYYSYPKDELQEGCLAIYEKEKAEGTELPAIIGLLRDYVEREEERLRVEQHERYGRLREEDRLAREQRLLSGADCKWTQLAKSPHWYSRVNGRTYRLTPTNDKMWNLYRINSPLDNEKGALVGKYQRRGEVTKVIAQMAYQPEPKW</sequence>
<evidence type="ECO:0000313" key="2">
    <source>
        <dbReference type="Proteomes" id="UP000554520"/>
    </source>
</evidence>
<proteinExistence type="predicted"/>
<keyword evidence="2" id="KW-1185">Reference proteome</keyword>
<dbReference type="RefSeq" id="WP_183664026.1">
    <property type="nucleotide sequence ID" value="NZ_JACHXN010000018.1"/>
</dbReference>
<gene>
    <name evidence="1" type="ORF">FHS21_004660</name>
</gene>
<protein>
    <submittedName>
        <fullName evidence="1">Uncharacterized protein</fullName>
    </submittedName>
</protein>
<dbReference type="EMBL" id="JACHXN010000018">
    <property type="protein sequence ID" value="MBB3148217.1"/>
    <property type="molecule type" value="Genomic_DNA"/>
</dbReference>
<comment type="caution">
    <text evidence="1">The sequence shown here is derived from an EMBL/GenBank/DDBJ whole genome shotgun (WGS) entry which is preliminary data.</text>
</comment>
<reference evidence="1 2" key="1">
    <citation type="submission" date="2020-08" db="EMBL/GenBank/DDBJ databases">
        <title>Genomic Encyclopedia of Type Strains, Phase III (KMG-III): the genomes of soil and plant-associated and newly described type strains.</title>
        <authorList>
            <person name="Whitman W."/>
        </authorList>
    </citation>
    <scope>NUCLEOTIDE SEQUENCE [LARGE SCALE GENOMIC DNA]</scope>
    <source>
        <strain evidence="1 2">CECT 7015</strain>
    </source>
</reference>
<organism evidence="1 2">
    <name type="scientific">Phyllobacterium trifolii</name>
    <dbReference type="NCBI Taxonomy" id="300193"/>
    <lineage>
        <taxon>Bacteria</taxon>
        <taxon>Pseudomonadati</taxon>
        <taxon>Pseudomonadota</taxon>
        <taxon>Alphaproteobacteria</taxon>
        <taxon>Hyphomicrobiales</taxon>
        <taxon>Phyllobacteriaceae</taxon>
        <taxon>Phyllobacterium</taxon>
    </lineage>
</organism>
<dbReference type="AlphaFoldDB" id="A0A839UCE8"/>